<dbReference type="InterPro" id="IPR016024">
    <property type="entry name" value="ARM-type_fold"/>
</dbReference>
<keyword evidence="3" id="KW-0813">Transport</keyword>
<dbReference type="AlphaFoldDB" id="A0AAD5TXP7"/>
<gene>
    <name evidence="6" type="ORF">HK099_008676</name>
</gene>
<comment type="caution">
    <text evidence="6">The sequence shown here is derived from an EMBL/GenBank/DDBJ whole genome shotgun (WGS) entry which is preliminary data.</text>
</comment>
<keyword evidence="7" id="KW-1185">Reference proteome</keyword>
<dbReference type="Proteomes" id="UP001211065">
    <property type="component" value="Unassembled WGS sequence"/>
</dbReference>
<evidence type="ECO:0000256" key="4">
    <source>
        <dbReference type="ARBA" id="ARBA00023242"/>
    </source>
</evidence>
<dbReference type="GO" id="GO:0005737">
    <property type="term" value="C:cytoplasm"/>
    <property type="evidence" value="ECO:0007669"/>
    <property type="project" value="TreeGrafter"/>
</dbReference>
<proteinExistence type="inferred from homology"/>
<dbReference type="InterPro" id="IPR011989">
    <property type="entry name" value="ARM-like"/>
</dbReference>
<organism evidence="6 7">
    <name type="scientific">Clydaea vesicula</name>
    <dbReference type="NCBI Taxonomy" id="447962"/>
    <lineage>
        <taxon>Eukaryota</taxon>
        <taxon>Fungi</taxon>
        <taxon>Fungi incertae sedis</taxon>
        <taxon>Chytridiomycota</taxon>
        <taxon>Chytridiomycota incertae sedis</taxon>
        <taxon>Chytridiomycetes</taxon>
        <taxon>Lobulomycetales</taxon>
        <taxon>Lobulomycetaceae</taxon>
        <taxon>Clydaea</taxon>
    </lineage>
</organism>
<comment type="subcellular location">
    <subcellularLocation>
        <location evidence="1">Nucleus</location>
    </subcellularLocation>
</comment>
<dbReference type="SUPFAM" id="SSF48371">
    <property type="entry name" value="ARM repeat"/>
    <property type="match status" value="1"/>
</dbReference>
<protein>
    <recommendedName>
        <fullName evidence="5">Exportin-1/Importin-beta-like domain-containing protein</fullName>
    </recommendedName>
</protein>
<sequence length="800" mass="90996">MDLVASHINTLYENYDPLKQKESQIFLDKWQHEKSSLSETLNYLTTNFISNPNLLFYAASTIQKNLQRSDTSLDHNQLILVEEVILTFLLSDIPLFVKIKFLTTLITLIITSKEPYSKEDIDKISMKLSQNLELKLRFFKLLPEEINHNIYILDPCKKARLNELLLSNIDAVLLLVNSVVFDMRSNDFDAQKLKLLSINVCLSWINLGLSTINSTKFMDFAVKSLQISADPEFFEQSAELFIELLPNMKLISSSVTENLLPVLCAEGAVKDIFNRSLASSNTEVLMIFTKLLGAFGDIAATTLIKNLHNSPLVQEFFVMVKLLTGYPGVFGVDEEFSDLTQGFWCNLASSFEELIEDDYENSPELLASVNIGKEIFLDLLKVIINKIIYPGTDYIKSNWSSDNFNQFRVYRRECADTILTCYEFLGSDKTLEFILKEFFSQFNKFSDAKNLENEEQFLILESSIFALKAVSESCNSNEKNFLSLFFGCNVFKLFKSIPVGFANRFKKTLLLVIGAYANWLNLNFQYLPECLEVLVFSLEVCDLCRENMKELADSLIEVLLKLTKDIKSDDKQKVIGGICSVISTLPVNEIPYFLMRILGDILEETKNTLNLADPAEANSKTKILEELRYLISCCNGISGDNEIIEIDDKKNIQKSKDLETIQSEANVSVVIWDVIKEIIRKYGTDEEIMTTLCSFMNTALISSMGFFSPPSLDELTLILITSFNVFGQSCFISTSTVLISYVKDEENLSIPEKEEKLLRLLQEVTICLSKHLDTKEKMEEGSDLICGYCAFLSKVKMKVY</sequence>
<evidence type="ECO:0000313" key="6">
    <source>
        <dbReference type="EMBL" id="KAJ3208673.1"/>
    </source>
</evidence>
<dbReference type="Pfam" id="PF08389">
    <property type="entry name" value="Xpo1"/>
    <property type="match status" value="1"/>
</dbReference>
<evidence type="ECO:0000256" key="3">
    <source>
        <dbReference type="ARBA" id="ARBA00022448"/>
    </source>
</evidence>
<evidence type="ECO:0000256" key="1">
    <source>
        <dbReference type="ARBA" id="ARBA00004123"/>
    </source>
</evidence>
<dbReference type="GO" id="GO:0006606">
    <property type="term" value="P:protein import into nucleus"/>
    <property type="evidence" value="ECO:0007669"/>
    <property type="project" value="TreeGrafter"/>
</dbReference>
<dbReference type="PANTHER" id="PTHR12363:SF33">
    <property type="entry name" value="IMPORTIN-13"/>
    <property type="match status" value="1"/>
</dbReference>
<dbReference type="PANTHER" id="PTHR12363">
    <property type="entry name" value="TRANSPORTIN 3 AND IMPORTIN 13"/>
    <property type="match status" value="1"/>
</dbReference>
<evidence type="ECO:0000256" key="2">
    <source>
        <dbReference type="ARBA" id="ARBA00007991"/>
    </source>
</evidence>
<name>A0AAD5TXP7_9FUNG</name>
<evidence type="ECO:0000313" key="7">
    <source>
        <dbReference type="Proteomes" id="UP001211065"/>
    </source>
</evidence>
<comment type="similarity">
    <text evidence="2">Belongs to the importin beta family.</text>
</comment>
<dbReference type="InterPro" id="IPR051345">
    <property type="entry name" value="Importin_beta-like_NTR"/>
</dbReference>
<dbReference type="InterPro" id="IPR013598">
    <property type="entry name" value="Exportin-1/Importin-b-like"/>
</dbReference>
<evidence type="ECO:0000259" key="5">
    <source>
        <dbReference type="Pfam" id="PF08389"/>
    </source>
</evidence>
<reference evidence="6" key="1">
    <citation type="submission" date="2020-05" db="EMBL/GenBank/DDBJ databases">
        <title>Phylogenomic resolution of chytrid fungi.</title>
        <authorList>
            <person name="Stajich J.E."/>
            <person name="Amses K."/>
            <person name="Simmons R."/>
            <person name="Seto K."/>
            <person name="Myers J."/>
            <person name="Bonds A."/>
            <person name="Quandt C.A."/>
            <person name="Barry K."/>
            <person name="Liu P."/>
            <person name="Grigoriev I."/>
            <person name="Longcore J.E."/>
            <person name="James T.Y."/>
        </authorList>
    </citation>
    <scope>NUCLEOTIDE SEQUENCE</scope>
    <source>
        <strain evidence="6">JEL0476</strain>
    </source>
</reference>
<dbReference type="GO" id="GO:0005634">
    <property type="term" value="C:nucleus"/>
    <property type="evidence" value="ECO:0007669"/>
    <property type="project" value="UniProtKB-SubCell"/>
</dbReference>
<dbReference type="Gene3D" id="1.25.10.10">
    <property type="entry name" value="Leucine-rich Repeat Variant"/>
    <property type="match status" value="1"/>
</dbReference>
<feature type="domain" description="Exportin-1/Importin-beta-like" evidence="5">
    <location>
        <begin position="121"/>
        <end position="239"/>
    </location>
</feature>
<dbReference type="EMBL" id="JADGJW010000982">
    <property type="protein sequence ID" value="KAJ3208673.1"/>
    <property type="molecule type" value="Genomic_DNA"/>
</dbReference>
<accession>A0AAD5TXP7</accession>
<keyword evidence="4" id="KW-0539">Nucleus</keyword>